<sequence length="58" mass="6325">MAGPSKKFPGCFRQYQSITGSTESQMAQGLGSCQSYDKRAHLIYLPNLDNGTDLIELG</sequence>
<evidence type="ECO:0000313" key="1">
    <source>
        <dbReference type="Proteomes" id="UP000887565"/>
    </source>
</evidence>
<keyword evidence="1" id="KW-1185">Reference proteome</keyword>
<name>A0A915KC77_ROMCU</name>
<reference evidence="2" key="1">
    <citation type="submission" date="2022-11" db="UniProtKB">
        <authorList>
            <consortium name="WormBaseParasite"/>
        </authorList>
    </citation>
    <scope>IDENTIFICATION</scope>
</reference>
<dbReference type="WBParaSite" id="nRc.2.0.1.t36383-RA">
    <property type="protein sequence ID" value="nRc.2.0.1.t36383-RA"/>
    <property type="gene ID" value="nRc.2.0.1.g36383"/>
</dbReference>
<dbReference type="Proteomes" id="UP000887565">
    <property type="component" value="Unplaced"/>
</dbReference>
<proteinExistence type="predicted"/>
<dbReference type="AlphaFoldDB" id="A0A915KC77"/>
<evidence type="ECO:0000313" key="2">
    <source>
        <dbReference type="WBParaSite" id="nRc.2.0.1.t36383-RA"/>
    </source>
</evidence>
<accession>A0A915KC77</accession>
<organism evidence="1 2">
    <name type="scientific">Romanomermis culicivorax</name>
    <name type="common">Nematode worm</name>
    <dbReference type="NCBI Taxonomy" id="13658"/>
    <lineage>
        <taxon>Eukaryota</taxon>
        <taxon>Metazoa</taxon>
        <taxon>Ecdysozoa</taxon>
        <taxon>Nematoda</taxon>
        <taxon>Enoplea</taxon>
        <taxon>Dorylaimia</taxon>
        <taxon>Mermithida</taxon>
        <taxon>Mermithoidea</taxon>
        <taxon>Mermithidae</taxon>
        <taxon>Romanomermis</taxon>
    </lineage>
</organism>
<protein>
    <submittedName>
        <fullName evidence="2">Uncharacterized protein</fullName>
    </submittedName>
</protein>